<protein>
    <submittedName>
        <fullName evidence="1">Metal-dependent RNase</fullName>
    </submittedName>
</protein>
<keyword evidence="2" id="KW-1185">Reference proteome</keyword>
<sequence>MFKKLQNLLDSHAETSETHVDESLRTHYFKANKKEVLREIKKIIENDSNFRELGFSEDRGEVTFEAQEPKNAFVVMSVITVQPNRTAVDITASTESAFNFGKNKRLIIKIYNEIKNQLPFSGTSMAEKL</sequence>
<reference evidence="1 2" key="1">
    <citation type="submission" date="2023-07" db="EMBL/GenBank/DDBJ databases">
        <title>Sorghum-associated microbial communities from plants grown in Nebraska, USA.</title>
        <authorList>
            <person name="Schachtman D."/>
        </authorList>
    </citation>
    <scope>NUCLEOTIDE SEQUENCE [LARGE SCALE GENOMIC DNA]</scope>
    <source>
        <strain evidence="1 2">BE211</strain>
    </source>
</reference>
<organism evidence="1 2">
    <name type="scientific">Fictibacillus barbaricus</name>
    <dbReference type="NCBI Taxonomy" id="182136"/>
    <lineage>
        <taxon>Bacteria</taxon>
        <taxon>Bacillati</taxon>
        <taxon>Bacillota</taxon>
        <taxon>Bacilli</taxon>
        <taxon>Bacillales</taxon>
        <taxon>Fictibacillaceae</taxon>
        <taxon>Fictibacillus</taxon>
    </lineage>
</organism>
<dbReference type="RefSeq" id="WP_310259524.1">
    <property type="nucleotide sequence ID" value="NZ_JAVDWA010000004.1"/>
</dbReference>
<evidence type="ECO:0000313" key="1">
    <source>
        <dbReference type="EMBL" id="MDR7073748.1"/>
    </source>
</evidence>
<dbReference type="Proteomes" id="UP001258181">
    <property type="component" value="Unassembled WGS sequence"/>
</dbReference>
<comment type="caution">
    <text evidence="1">The sequence shown here is derived from an EMBL/GenBank/DDBJ whole genome shotgun (WGS) entry which is preliminary data.</text>
</comment>
<accession>A0ABU1U2P6</accession>
<dbReference type="EMBL" id="JAVDWA010000004">
    <property type="protein sequence ID" value="MDR7073748.1"/>
    <property type="molecule type" value="Genomic_DNA"/>
</dbReference>
<name>A0ABU1U2P6_9BACL</name>
<proteinExistence type="predicted"/>
<evidence type="ECO:0000313" key="2">
    <source>
        <dbReference type="Proteomes" id="UP001258181"/>
    </source>
</evidence>
<gene>
    <name evidence="1" type="ORF">J2X07_002735</name>
</gene>